<comment type="subcellular location">
    <subcellularLocation>
        <location evidence="1">Secreted</location>
    </subcellularLocation>
</comment>
<dbReference type="PATRIC" id="fig|651182.5.peg.2749"/>
<dbReference type="GO" id="GO:0005576">
    <property type="term" value="C:extracellular region"/>
    <property type="evidence" value="ECO:0007669"/>
    <property type="project" value="UniProtKB-SubCell"/>
</dbReference>
<dbReference type="GO" id="GO:0016810">
    <property type="term" value="F:hydrolase activity, acting on carbon-nitrogen (but not peptide) bonds"/>
    <property type="evidence" value="ECO:0007669"/>
    <property type="project" value="InterPro"/>
</dbReference>
<feature type="domain" description="NodB homology" evidence="3">
    <location>
        <begin position="68"/>
        <end position="265"/>
    </location>
</feature>
<dbReference type="PANTHER" id="PTHR34216">
    <property type="match status" value="1"/>
</dbReference>
<accession>K0NHS8</accession>
<dbReference type="GO" id="GO:0005975">
    <property type="term" value="P:carbohydrate metabolic process"/>
    <property type="evidence" value="ECO:0007669"/>
    <property type="project" value="InterPro"/>
</dbReference>
<dbReference type="EMBL" id="FO203503">
    <property type="protein sequence ID" value="CCK80485.1"/>
    <property type="molecule type" value="Genomic_DNA"/>
</dbReference>
<dbReference type="PROSITE" id="PS51677">
    <property type="entry name" value="NODB"/>
    <property type="match status" value="1"/>
</dbReference>
<proteinExistence type="predicted"/>
<gene>
    <name evidence="4" type="ordered locus">TOL2_C23240</name>
</gene>
<evidence type="ECO:0000313" key="4">
    <source>
        <dbReference type="EMBL" id="CCK80485.1"/>
    </source>
</evidence>
<reference evidence="4 5" key="1">
    <citation type="journal article" date="2013" name="Environ. Microbiol.">
        <title>Complete genome, catabolic sub-proteomes and key-metabolites of Desulfobacula toluolica Tol2, a marine, aromatic compound-degrading, sulfate-reducing bacterium.</title>
        <authorList>
            <person name="Wohlbrand L."/>
            <person name="Jacob J.H."/>
            <person name="Kube M."/>
            <person name="Mussmann M."/>
            <person name="Jarling R."/>
            <person name="Beck A."/>
            <person name="Amann R."/>
            <person name="Wilkes H."/>
            <person name="Reinhardt R."/>
            <person name="Rabus R."/>
        </authorList>
    </citation>
    <scope>NUCLEOTIDE SEQUENCE [LARGE SCALE GENOMIC DNA]</scope>
    <source>
        <strain evidence="5">DSM 7467 / Tol2</strain>
    </source>
</reference>
<evidence type="ECO:0000259" key="3">
    <source>
        <dbReference type="PROSITE" id="PS51677"/>
    </source>
</evidence>
<protein>
    <submittedName>
        <fullName evidence="4">Polysaccharide deacetylase</fullName>
    </submittedName>
</protein>
<evidence type="ECO:0000256" key="1">
    <source>
        <dbReference type="ARBA" id="ARBA00004613"/>
    </source>
</evidence>
<dbReference type="HOGENOM" id="CLU_030024_5_3_7"/>
<dbReference type="Proteomes" id="UP000007347">
    <property type="component" value="Chromosome"/>
</dbReference>
<dbReference type="KEGG" id="dto:TOL2_C23240"/>
<sequence>MNHPLPTIPILMYHEVWKSTESIISHTNPAYVLTARNFSRQMHYLRNSGHTTLWLDEYLDCSLDNEQQSVIITFDDGWYNNYSQAFPVLKELGLKATIFVVTDFIGQKGYMDWPQLEEMQKNGISIQSHTASHGALTEKSEAQIGKELRLSKNKIEDRLGKTVQFMSAPHGMVDKRVVDAAIAAGYRAICTSEPGFLHSPGRLAVLRRINISETGGLLTFQRICEKNGFAILPMVLSKQLKRVVKRMLGYAIYRKMYRIRYRIVK</sequence>
<organism evidence="4 5">
    <name type="scientific">Desulfobacula toluolica (strain DSM 7467 / Tol2)</name>
    <dbReference type="NCBI Taxonomy" id="651182"/>
    <lineage>
        <taxon>Bacteria</taxon>
        <taxon>Pseudomonadati</taxon>
        <taxon>Thermodesulfobacteriota</taxon>
        <taxon>Desulfobacteria</taxon>
        <taxon>Desulfobacterales</taxon>
        <taxon>Desulfobacteraceae</taxon>
        <taxon>Desulfobacula</taxon>
    </lineage>
</organism>
<dbReference type="AlphaFoldDB" id="K0NHS8"/>
<dbReference type="InterPro" id="IPR002509">
    <property type="entry name" value="NODB_dom"/>
</dbReference>
<dbReference type="InterPro" id="IPR011330">
    <property type="entry name" value="Glyco_hydro/deAcase_b/a-brl"/>
</dbReference>
<dbReference type="RefSeq" id="WP_014957797.1">
    <property type="nucleotide sequence ID" value="NC_018645.1"/>
</dbReference>
<keyword evidence="5" id="KW-1185">Reference proteome</keyword>
<dbReference type="STRING" id="651182.TOL2_C23240"/>
<dbReference type="PANTHER" id="PTHR34216:SF3">
    <property type="entry name" value="POLY-BETA-1,6-N-ACETYL-D-GLUCOSAMINE N-DEACETYLASE"/>
    <property type="match status" value="1"/>
</dbReference>
<dbReference type="InterPro" id="IPR051398">
    <property type="entry name" value="Polysacch_Deacetylase"/>
</dbReference>
<evidence type="ECO:0000256" key="2">
    <source>
        <dbReference type="ARBA" id="ARBA00022729"/>
    </source>
</evidence>
<evidence type="ECO:0000313" key="5">
    <source>
        <dbReference type="Proteomes" id="UP000007347"/>
    </source>
</evidence>
<dbReference type="CDD" id="cd10918">
    <property type="entry name" value="CE4_NodB_like_5s_6s"/>
    <property type="match status" value="1"/>
</dbReference>
<keyword evidence="2" id="KW-0732">Signal</keyword>
<name>K0NHS8_DESTT</name>
<dbReference type="Pfam" id="PF01522">
    <property type="entry name" value="Polysacc_deac_1"/>
    <property type="match status" value="1"/>
</dbReference>
<dbReference type="Gene3D" id="3.20.20.370">
    <property type="entry name" value="Glycoside hydrolase/deacetylase"/>
    <property type="match status" value="1"/>
</dbReference>
<dbReference type="SUPFAM" id="SSF88713">
    <property type="entry name" value="Glycoside hydrolase/deacetylase"/>
    <property type="match status" value="1"/>
</dbReference>